<feature type="transmembrane region" description="Helical" evidence="8">
    <location>
        <begin position="251"/>
        <end position="272"/>
    </location>
</feature>
<feature type="transmembrane region" description="Helical" evidence="8">
    <location>
        <begin position="700"/>
        <end position="720"/>
    </location>
</feature>
<name>A0A6G1PBU7_CHAAH</name>
<evidence type="ECO:0000256" key="3">
    <source>
        <dbReference type="ARBA" id="ARBA00023136"/>
    </source>
</evidence>
<feature type="transmembrane region" description="Helical" evidence="8">
    <location>
        <begin position="1184"/>
        <end position="1204"/>
    </location>
</feature>
<feature type="transmembrane region" description="Helical" evidence="8">
    <location>
        <begin position="340"/>
        <end position="358"/>
    </location>
</feature>
<feature type="transmembrane region" description="Helical" evidence="8">
    <location>
        <begin position="613"/>
        <end position="632"/>
    </location>
</feature>
<accession>A0A6G1PBU7</accession>
<dbReference type="InterPro" id="IPR011701">
    <property type="entry name" value="MFS"/>
</dbReference>
<dbReference type="GO" id="GO:0009925">
    <property type="term" value="C:basal plasma membrane"/>
    <property type="evidence" value="ECO:0007669"/>
    <property type="project" value="UniProtKB-SubCell"/>
</dbReference>
<feature type="transmembrane region" description="Helical" evidence="8">
    <location>
        <begin position="896"/>
        <end position="921"/>
    </location>
</feature>
<evidence type="ECO:0000313" key="10">
    <source>
        <dbReference type="EMBL" id="KAF3687712.1"/>
    </source>
</evidence>
<dbReference type="InterPro" id="IPR036259">
    <property type="entry name" value="MFS_trans_sf"/>
</dbReference>
<dbReference type="InterPro" id="IPR005828">
    <property type="entry name" value="MFS_sugar_transport-like"/>
</dbReference>
<dbReference type="Pfam" id="PF07690">
    <property type="entry name" value="MFS_1"/>
    <property type="match status" value="1"/>
</dbReference>
<dbReference type="PANTHER" id="PTHR24064">
    <property type="entry name" value="SOLUTE CARRIER FAMILY 22 MEMBER"/>
    <property type="match status" value="1"/>
</dbReference>
<feature type="transmembrane region" description="Helical" evidence="8">
    <location>
        <begin position="1258"/>
        <end position="1275"/>
    </location>
</feature>
<keyword evidence="2 8" id="KW-1133">Transmembrane helix</keyword>
<dbReference type="SUPFAM" id="SSF103473">
    <property type="entry name" value="MFS general substrate transporter"/>
    <property type="match status" value="3"/>
</dbReference>
<feature type="transmembrane region" description="Helical" evidence="8">
    <location>
        <begin position="1281"/>
        <end position="1306"/>
    </location>
</feature>
<feature type="transmembrane region" description="Helical" evidence="8">
    <location>
        <begin position="191"/>
        <end position="213"/>
    </location>
</feature>
<feature type="transmembrane region" description="Helical" evidence="8">
    <location>
        <begin position="140"/>
        <end position="160"/>
    </location>
</feature>
<organism evidence="10 11">
    <name type="scientific">Channa argus</name>
    <name type="common">Northern snakehead</name>
    <name type="synonym">Ophicephalus argus</name>
    <dbReference type="NCBI Taxonomy" id="215402"/>
    <lineage>
        <taxon>Eukaryota</taxon>
        <taxon>Metazoa</taxon>
        <taxon>Chordata</taxon>
        <taxon>Craniata</taxon>
        <taxon>Vertebrata</taxon>
        <taxon>Euteleostomi</taxon>
        <taxon>Actinopterygii</taxon>
        <taxon>Neopterygii</taxon>
        <taxon>Teleostei</taxon>
        <taxon>Neoteleostei</taxon>
        <taxon>Acanthomorphata</taxon>
        <taxon>Anabantaria</taxon>
        <taxon>Anabantiformes</taxon>
        <taxon>Channoidei</taxon>
        <taxon>Channidae</taxon>
        <taxon>Channa</taxon>
    </lineage>
</organism>
<keyword evidence="11" id="KW-1185">Reference proteome</keyword>
<feature type="transmembrane region" description="Helical" evidence="8">
    <location>
        <begin position="670"/>
        <end position="688"/>
    </location>
</feature>
<dbReference type="Pfam" id="PF00083">
    <property type="entry name" value="Sugar_tr"/>
    <property type="match status" value="1"/>
</dbReference>
<feature type="transmembrane region" description="Helical" evidence="8">
    <location>
        <begin position="1216"/>
        <end position="1237"/>
    </location>
</feature>
<reference evidence="11" key="2">
    <citation type="submission" date="2019-02" db="EMBL/GenBank/DDBJ databases">
        <title>Opniocepnalus argus Var Kimnra genome.</title>
        <authorList>
            <person name="Zhou C."/>
            <person name="Xiao S."/>
        </authorList>
    </citation>
    <scope>NUCLEOTIDE SEQUENCE [LARGE SCALE GENOMIC DNA]</scope>
</reference>
<feature type="transmembrane region" description="Helical" evidence="8">
    <location>
        <begin position="225"/>
        <end position="245"/>
    </location>
</feature>
<feature type="domain" description="Major facilitator superfamily (MFS) profile" evidence="9">
    <location>
        <begin position="96"/>
        <end position="510"/>
    </location>
</feature>
<feature type="transmembrane region" description="Helical" evidence="8">
    <location>
        <begin position="726"/>
        <end position="745"/>
    </location>
</feature>
<sequence>MNFDNILSEINGFGKFQIRLVLIQMLSRISMPCHFLLNNFMAAVPSHHCDLGVFDDGDIFGNLTLDQKLAVGIPAEQGGTPSSCLMFSEPQYQHLSGSNSTENALIVQCQNGWVYDNSTFKSTVVTEWDLVCSKKGMSKATATIFFIGVMCGAPLFGFLSDRFGRRPLLLVSYVSSMVFAMLSAFSTSYVMFAIMRFFTGMSYAGISIVSVVLNIEWFGIEHRTFSGIIISLDWTLGNWLLAGIAYCVNEWRMLILAATSPLLLAIIAWRWLPESARWLMANGKADAAHHYIMMCAKMNNRTKFMDDITPKALLESTEADGGDNKYSFVDLFRTSDIRKLAICSGIVWFGVAFTYYGICLNITGFGLNPYLTQFMFASIEMPMKICVYFFLEKIGRRPGEIWAMLLTGLCLFINIFITKDNWVIRTVVGVLGKAMSEASFTIMYLFTTELYPTVVRQNGLGYTSFLARLGVSVSPLIMLLEDVWQLLPAVTYCAVALGTGLVASRLPETLNTQLPEFIKDLEKPSSLEDGGVFSNLSQTEKLVVSIPFQQDGTPESCLMFAEPQYHLLLNSSNITDLTTVSCQSGWVYNTTVFKSTLATEWDLVCDKKRVNRATATIFFIGVMLGAAIFGYLSDRFGRKRTLLVSYVTTTFFGFASAFSHNFPMFAVTRFFTGLGISGISIITVVLNIEWVDIKRRTAAGIFLSMDWSICAALLPVMAYFVNDWRYLAATATAPLFIAMIAWWWIPESARWLISNGKVNSAHFYLKKCAEVNGREQFMTDLKPEVLSRVILVENENKKYSYLDLVKTPRMRRLAILTGIVWFAVACTYYGISFNINGFGLNIYLTQFIYATIEIPAKAFVFFTLNKIGRRPSQAGSLILTGLCIFSNMFIPEEIGWYRTVVGALGKMFAEAAFTIVFLYTVELYPTVMRQNGLGYCSFMARIGVSISPLIILLEEAWLLLPSIVFSLVAVVAGLSAFFLPETQNIRLPEIIEDVELTRKIFYAKGEDTMKFENVLNDINGFGRFQIMIIVISFIGRFTLPCHFMLNNFIAAVPSHHCDISSLDDGGIFSNLSHAERLVVSIPVQDDGTLSSCQMFTEPWYHLLLNSSNTTDLITVPCQNGWVYDNSTFKSTLTSQVTCFDLYNITQIEQKIERIYHYKECEPVLFFYPSFKWDLVCHRRGKNKATATIFFVGVMFGAIFFGSLSDRFCVATAFYGISFNITGFGLNMYLTQFTYALIEFPAKTANYYLLDKIGRRRTEVGSLLLTGICLGINTVVPKEMSVARTVVAVFGKAFSSASFGTIVLYSSELYPTVVRQNGMGYNSFMARLGVAAAPLILLLDDVWKELPQLVLCSLAILGAIVARTLAETCNRCLPETIEDIEQNW</sequence>
<evidence type="ECO:0000256" key="4">
    <source>
        <dbReference type="ARBA" id="ARBA00034696"/>
    </source>
</evidence>
<protein>
    <recommendedName>
        <fullName evidence="5">Solute carrier family 22 member 6</fullName>
    </recommendedName>
    <alternativeName>
        <fullName evidence="7">Organic anion transporter 1</fullName>
    </alternativeName>
    <alternativeName>
        <fullName evidence="6">Renal organic anion transporter 1</fullName>
    </alternativeName>
</protein>
<dbReference type="Gene3D" id="1.20.1250.20">
    <property type="entry name" value="MFS general substrate transporter like domains"/>
    <property type="match status" value="3"/>
</dbReference>
<evidence type="ECO:0000256" key="8">
    <source>
        <dbReference type="SAM" id="Phobius"/>
    </source>
</evidence>
<dbReference type="Proteomes" id="UP000503349">
    <property type="component" value="Chromosome 3"/>
</dbReference>
<evidence type="ECO:0000259" key="9">
    <source>
        <dbReference type="PROSITE" id="PS50850"/>
    </source>
</evidence>
<keyword evidence="3 8" id="KW-0472">Membrane</keyword>
<dbReference type="PROSITE" id="PS50850">
    <property type="entry name" value="MFS"/>
    <property type="match status" value="2"/>
</dbReference>
<dbReference type="FunFam" id="1.20.1250.20:FF:000023">
    <property type="entry name" value="Solute carrier family 22 member 6"/>
    <property type="match status" value="2"/>
</dbReference>
<evidence type="ECO:0000256" key="2">
    <source>
        <dbReference type="ARBA" id="ARBA00022989"/>
    </source>
</evidence>
<feature type="transmembrane region" description="Helical" evidence="8">
    <location>
        <begin position="843"/>
        <end position="862"/>
    </location>
</feature>
<keyword evidence="1 8" id="KW-0812">Transmembrane</keyword>
<feature type="transmembrane region" description="Helical" evidence="8">
    <location>
        <begin position="400"/>
        <end position="417"/>
    </location>
</feature>
<dbReference type="EMBL" id="CM015714">
    <property type="protein sequence ID" value="KAF3687712.1"/>
    <property type="molecule type" value="Genomic_DNA"/>
</dbReference>
<evidence type="ECO:0000256" key="7">
    <source>
        <dbReference type="ARBA" id="ARBA00042362"/>
    </source>
</evidence>
<reference evidence="10 11" key="1">
    <citation type="submission" date="2019-02" db="EMBL/GenBank/DDBJ databases">
        <title>Opniocepnalus argus genome.</title>
        <authorList>
            <person name="Zhou C."/>
            <person name="Xiao S."/>
        </authorList>
    </citation>
    <scope>NUCLEOTIDE SEQUENCE [LARGE SCALE GENOMIC DNA]</scope>
    <source>
        <strain evidence="10">OARG1902GOOAL</strain>
        <tissue evidence="10">Muscle</tissue>
    </source>
</reference>
<feature type="transmembrane region" description="Helical" evidence="8">
    <location>
        <begin position="874"/>
        <end position="890"/>
    </location>
</feature>
<evidence type="ECO:0000256" key="6">
    <source>
        <dbReference type="ARBA" id="ARBA00041768"/>
    </source>
</evidence>
<evidence type="ECO:0000313" key="11">
    <source>
        <dbReference type="Proteomes" id="UP000503349"/>
    </source>
</evidence>
<evidence type="ECO:0000256" key="1">
    <source>
        <dbReference type="ARBA" id="ARBA00022692"/>
    </source>
</evidence>
<gene>
    <name evidence="10" type="ORF">EXN66_Car003384</name>
</gene>
<evidence type="ECO:0000256" key="5">
    <source>
        <dbReference type="ARBA" id="ARBA00039897"/>
    </source>
</evidence>
<comment type="subcellular location">
    <subcellularLocation>
        <location evidence="4">Basal cell membrane</location>
        <topology evidence="4">Multi-pass membrane protein</topology>
    </subcellularLocation>
</comment>
<feature type="transmembrane region" description="Helical" evidence="8">
    <location>
        <begin position="813"/>
        <end position="831"/>
    </location>
</feature>
<feature type="transmembrane region" description="Helical" evidence="8">
    <location>
        <begin position="959"/>
        <end position="979"/>
    </location>
</feature>
<dbReference type="InterPro" id="IPR020846">
    <property type="entry name" value="MFS_dom"/>
</dbReference>
<feature type="domain" description="Major facilitator superfamily (MFS) profile" evidence="9">
    <location>
        <begin position="559"/>
        <end position="984"/>
    </location>
</feature>
<proteinExistence type="predicted"/>
<feature type="transmembrane region" description="Helical" evidence="8">
    <location>
        <begin position="933"/>
        <end position="953"/>
    </location>
</feature>
<dbReference type="GO" id="GO:0022857">
    <property type="term" value="F:transmembrane transporter activity"/>
    <property type="evidence" value="ECO:0007669"/>
    <property type="project" value="InterPro"/>
</dbReference>
<feature type="transmembrane region" description="Helical" evidence="8">
    <location>
        <begin position="167"/>
        <end position="185"/>
    </location>
</feature>